<evidence type="ECO:0000313" key="3">
    <source>
        <dbReference type="Proteomes" id="UP000193498"/>
    </source>
</evidence>
<dbReference type="STRING" id="1314790.A0A1Y1YLF0"/>
<name>A0A1Y1YLF0_9FUNG</name>
<accession>A0A1Y1YLF0</accession>
<dbReference type="InterPro" id="IPR004330">
    <property type="entry name" value="FAR1_DNA_bnd_dom"/>
</dbReference>
<dbReference type="Proteomes" id="UP000193498">
    <property type="component" value="Unassembled WGS sequence"/>
</dbReference>
<dbReference type="InterPro" id="IPR031052">
    <property type="entry name" value="FHY3/FAR1"/>
</dbReference>
<dbReference type="Pfam" id="PF03101">
    <property type="entry name" value="FAR1"/>
    <property type="match status" value="1"/>
</dbReference>
<sequence>MDFREIFAMQFDAAQEAFEWCQQLAKRCGFGVRRRTSKSSTIYIVCSREGHPESKKNAIRKRNRTSERCNCDWRVVLYLTDKNLWEFRAGKCMTHNHYLSNDNRTPSRKRVKAEGPHLQQGCVTTHASNLGSPVSFVSMTPTVACLSSKPQLVPLKNLAQKHRSTPHYMGSSPVSRDLNYIYPNLFGTLRTPTSATFPLNIHEPRPFSAALSMLPPITTPPLESIHPEFEPVDSDTSEEEAFAHKGNVLRRNTTQNIGF</sequence>
<keyword evidence="3" id="KW-1185">Reference proteome</keyword>
<protein>
    <recommendedName>
        <fullName evidence="1">FAR1 domain-containing protein</fullName>
    </recommendedName>
</protein>
<dbReference type="PANTHER" id="PTHR31669">
    <property type="entry name" value="PROTEIN FAR1-RELATED SEQUENCE 10-RELATED"/>
    <property type="match status" value="1"/>
</dbReference>
<dbReference type="PANTHER" id="PTHR31669:SF251">
    <property type="entry name" value="PROTEIN FAR1-RELATED SEQUENCE"/>
    <property type="match status" value="1"/>
</dbReference>
<gene>
    <name evidence="2" type="ORF">K493DRAFT_299707</name>
</gene>
<dbReference type="EMBL" id="MCFE01000106">
    <property type="protein sequence ID" value="ORX98847.1"/>
    <property type="molecule type" value="Genomic_DNA"/>
</dbReference>
<reference evidence="2 3" key="1">
    <citation type="submission" date="2016-07" db="EMBL/GenBank/DDBJ databases">
        <title>Pervasive Adenine N6-methylation of Active Genes in Fungi.</title>
        <authorList>
            <consortium name="DOE Joint Genome Institute"/>
            <person name="Mondo S.J."/>
            <person name="Dannebaum R.O."/>
            <person name="Kuo R.C."/>
            <person name="Labutti K."/>
            <person name="Haridas S."/>
            <person name="Kuo A."/>
            <person name="Salamov A."/>
            <person name="Ahrendt S.R."/>
            <person name="Lipzen A."/>
            <person name="Sullivan W."/>
            <person name="Andreopoulos W.B."/>
            <person name="Clum A."/>
            <person name="Lindquist E."/>
            <person name="Daum C."/>
            <person name="Ramamoorthy G.K."/>
            <person name="Gryganskyi A."/>
            <person name="Culley D."/>
            <person name="Magnuson J.K."/>
            <person name="James T.Y."/>
            <person name="O'Malley M.A."/>
            <person name="Stajich J.E."/>
            <person name="Spatafora J.W."/>
            <person name="Visel A."/>
            <person name="Grigoriev I.V."/>
        </authorList>
    </citation>
    <scope>NUCLEOTIDE SEQUENCE [LARGE SCALE GENOMIC DNA]</scope>
    <source>
        <strain evidence="2 3">CBS 931.73</strain>
    </source>
</reference>
<proteinExistence type="predicted"/>
<dbReference type="OrthoDB" id="5573160at2759"/>
<dbReference type="GO" id="GO:0006355">
    <property type="term" value="P:regulation of DNA-templated transcription"/>
    <property type="evidence" value="ECO:0007669"/>
    <property type="project" value="InterPro"/>
</dbReference>
<feature type="domain" description="FAR1" evidence="1">
    <location>
        <begin position="22"/>
        <end position="99"/>
    </location>
</feature>
<dbReference type="AlphaFoldDB" id="A0A1Y1YLF0"/>
<evidence type="ECO:0000313" key="2">
    <source>
        <dbReference type="EMBL" id="ORX98847.1"/>
    </source>
</evidence>
<dbReference type="InParanoid" id="A0A1Y1YLF0"/>
<comment type="caution">
    <text evidence="2">The sequence shown here is derived from an EMBL/GenBank/DDBJ whole genome shotgun (WGS) entry which is preliminary data.</text>
</comment>
<organism evidence="2 3">
    <name type="scientific">Basidiobolus meristosporus CBS 931.73</name>
    <dbReference type="NCBI Taxonomy" id="1314790"/>
    <lineage>
        <taxon>Eukaryota</taxon>
        <taxon>Fungi</taxon>
        <taxon>Fungi incertae sedis</taxon>
        <taxon>Zoopagomycota</taxon>
        <taxon>Entomophthoromycotina</taxon>
        <taxon>Basidiobolomycetes</taxon>
        <taxon>Basidiobolales</taxon>
        <taxon>Basidiobolaceae</taxon>
        <taxon>Basidiobolus</taxon>
    </lineage>
</organism>
<evidence type="ECO:0000259" key="1">
    <source>
        <dbReference type="Pfam" id="PF03101"/>
    </source>
</evidence>